<keyword evidence="3" id="KW-1185">Reference proteome</keyword>
<reference evidence="2 3" key="1">
    <citation type="journal article" date="2011" name="PLoS Genet.">
        <title>Comparative genomic analysis of human fungal pathogens causing paracoccidioidomycosis.</title>
        <authorList>
            <person name="Desjardins C.A."/>
            <person name="Champion M.D."/>
            <person name="Holder J.W."/>
            <person name="Muszewska A."/>
            <person name="Goldberg J."/>
            <person name="Bailao A.M."/>
            <person name="Brigido M.M."/>
            <person name="Ferreira M.E."/>
            <person name="Garcia A.M."/>
            <person name="Grynberg M."/>
            <person name="Gujja S."/>
            <person name="Heiman D.I."/>
            <person name="Henn M.R."/>
            <person name="Kodira C.D."/>
            <person name="Leon-Narvaez H."/>
            <person name="Longo L.V."/>
            <person name="Ma L.J."/>
            <person name="Malavazi I."/>
            <person name="Matsuo A.L."/>
            <person name="Morais F.V."/>
            <person name="Pereira M."/>
            <person name="Rodriguez-Brito S."/>
            <person name="Sakthikumar S."/>
            <person name="Salem-Izacc S.M."/>
            <person name="Sykes S.M."/>
            <person name="Teixeira M.M."/>
            <person name="Vallejo M.C."/>
            <person name="Walter M.E."/>
            <person name="Yandava C."/>
            <person name="Young S."/>
            <person name="Zeng Q."/>
            <person name="Zucker J."/>
            <person name="Felipe M.S."/>
            <person name="Goldman G.H."/>
            <person name="Haas B.J."/>
            <person name="McEwen J.G."/>
            <person name="Nino-Vega G."/>
            <person name="Puccia R."/>
            <person name="San-Blas G."/>
            <person name="Soares C.M."/>
            <person name="Birren B.W."/>
            <person name="Cuomo C.A."/>
        </authorList>
    </citation>
    <scope>NUCLEOTIDE SEQUENCE [LARGE SCALE GENOMIC DNA]</scope>
    <source>
        <strain evidence="2 3">Pb18</strain>
    </source>
</reference>
<dbReference type="Proteomes" id="UP000001628">
    <property type="component" value="Unassembled WGS sequence"/>
</dbReference>
<dbReference type="AlphaFoldDB" id="A0A0A0HTE8"/>
<dbReference type="InParanoid" id="A0A0A0HTE8"/>
<feature type="region of interest" description="Disordered" evidence="1">
    <location>
        <begin position="1"/>
        <end position="32"/>
    </location>
</feature>
<protein>
    <submittedName>
        <fullName evidence="2">Uncharacterized protein</fullName>
    </submittedName>
</protein>
<dbReference type="OrthoDB" id="10511208at2759"/>
<evidence type="ECO:0000313" key="3">
    <source>
        <dbReference type="Proteomes" id="UP000001628"/>
    </source>
</evidence>
<dbReference type="EMBL" id="KN275967">
    <property type="protein sequence ID" value="KGM91593.1"/>
    <property type="molecule type" value="Genomic_DNA"/>
</dbReference>
<gene>
    <name evidence="2" type="ORF">PADG_12272</name>
</gene>
<dbReference type="KEGG" id="pbn:PADG_12272"/>
<organism evidence="2 3">
    <name type="scientific">Paracoccidioides brasiliensis (strain Pb18)</name>
    <dbReference type="NCBI Taxonomy" id="502780"/>
    <lineage>
        <taxon>Eukaryota</taxon>
        <taxon>Fungi</taxon>
        <taxon>Dikarya</taxon>
        <taxon>Ascomycota</taxon>
        <taxon>Pezizomycotina</taxon>
        <taxon>Eurotiomycetes</taxon>
        <taxon>Eurotiomycetidae</taxon>
        <taxon>Onygenales</taxon>
        <taxon>Ajellomycetaceae</taxon>
        <taxon>Paracoccidioides</taxon>
    </lineage>
</organism>
<dbReference type="RefSeq" id="XP_010762916.1">
    <property type="nucleotide sequence ID" value="XM_010764614.1"/>
</dbReference>
<evidence type="ECO:0000313" key="2">
    <source>
        <dbReference type="EMBL" id="KGM91593.1"/>
    </source>
</evidence>
<accession>A0A0A0HTE8</accession>
<sequence>MSKPHKLLRNLQDSKIEGDDDQLSPFASPKTVMSDILRRGRLRRGGGGGGANALFKLQEHLSLRMMSSNPLTVLPHG</sequence>
<dbReference type="GeneID" id="22588169"/>
<proteinExistence type="predicted"/>
<dbReference type="eggNOG" id="ENOG502RQY2">
    <property type="taxonomic scope" value="Eukaryota"/>
</dbReference>
<evidence type="ECO:0000256" key="1">
    <source>
        <dbReference type="SAM" id="MobiDB-lite"/>
    </source>
</evidence>
<dbReference type="VEuPathDB" id="FungiDB:PADG_12272"/>
<name>A0A0A0HTE8_PARBD</name>
<dbReference type="HOGENOM" id="CLU_2638717_0_0_1"/>